<feature type="compositionally biased region" description="Polar residues" evidence="1">
    <location>
        <begin position="459"/>
        <end position="470"/>
    </location>
</feature>
<dbReference type="EMBL" id="NCSJ02000289">
    <property type="protein sequence ID" value="RFU26035.1"/>
    <property type="molecule type" value="Genomic_DNA"/>
</dbReference>
<dbReference type="Proteomes" id="UP000258309">
    <property type="component" value="Unassembled WGS sequence"/>
</dbReference>
<dbReference type="OrthoDB" id="5413703at2759"/>
<feature type="compositionally biased region" description="Polar residues" evidence="1">
    <location>
        <begin position="401"/>
        <end position="411"/>
    </location>
</feature>
<feature type="compositionally biased region" description="Polar residues" evidence="1">
    <location>
        <begin position="1"/>
        <end position="10"/>
    </location>
</feature>
<dbReference type="AlphaFoldDB" id="A0A3E2GXZ1"/>
<protein>
    <recommendedName>
        <fullName evidence="2">DUF7514 domain-containing protein</fullName>
    </recommendedName>
</protein>
<feature type="compositionally biased region" description="Low complexity" evidence="1">
    <location>
        <begin position="502"/>
        <end position="515"/>
    </location>
</feature>
<evidence type="ECO:0000256" key="1">
    <source>
        <dbReference type="SAM" id="MobiDB-lite"/>
    </source>
</evidence>
<feature type="compositionally biased region" description="Basic and acidic residues" evidence="1">
    <location>
        <begin position="106"/>
        <end position="115"/>
    </location>
</feature>
<name>A0A3E2GXZ1_SCYLI</name>
<gene>
    <name evidence="3" type="ORF">B7463_g10305</name>
</gene>
<dbReference type="InterPro" id="IPR055936">
    <property type="entry name" value="DUF7514"/>
</dbReference>
<feature type="compositionally biased region" description="Basic and acidic residues" evidence="1">
    <location>
        <begin position="573"/>
        <end position="648"/>
    </location>
</feature>
<feature type="compositionally biased region" description="Polar residues" evidence="1">
    <location>
        <begin position="149"/>
        <end position="169"/>
    </location>
</feature>
<evidence type="ECO:0000313" key="4">
    <source>
        <dbReference type="Proteomes" id="UP000258309"/>
    </source>
</evidence>
<evidence type="ECO:0000259" key="2">
    <source>
        <dbReference type="Pfam" id="PF24355"/>
    </source>
</evidence>
<feature type="region of interest" description="Disordered" evidence="1">
    <location>
        <begin position="106"/>
        <end position="186"/>
    </location>
</feature>
<proteinExistence type="predicted"/>
<keyword evidence="4" id="KW-1185">Reference proteome</keyword>
<dbReference type="OMA" id="GDYRHSE"/>
<comment type="caution">
    <text evidence="3">The sequence shown here is derived from an EMBL/GenBank/DDBJ whole genome shotgun (WGS) entry which is preliminary data.</text>
</comment>
<reference evidence="3 4" key="1">
    <citation type="submission" date="2018-05" db="EMBL/GenBank/DDBJ databases">
        <title>Draft genome sequence of Scytalidium lignicola DSM 105466, a ubiquitous saprotrophic fungus.</title>
        <authorList>
            <person name="Buettner E."/>
            <person name="Gebauer A.M."/>
            <person name="Hofrichter M."/>
            <person name="Liers C."/>
            <person name="Kellner H."/>
        </authorList>
    </citation>
    <scope>NUCLEOTIDE SEQUENCE [LARGE SCALE GENOMIC DNA]</scope>
    <source>
        <strain evidence="3 4">DSM 105466</strain>
    </source>
</reference>
<feature type="compositionally biased region" description="Polar residues" evidence="1">
    <location>
        <begin position="525"/>
        <end position="537"/>
    </location>
</feature>
<feature type="domain" description="DUF7514" evidence="2">
    <location>
        <begin position="195"/>
        <end position="363"/>
    </location>
</feature>
<dbReference type="STRING" id="5539.A0A3E2GXZ1"/>
<feature type="non-terminal residue" evidence="3">
    <location>
        <position position="648"/>
    </location>
</feature>
<sequence length="648" mass="73104">MAGEQHNVTQRPREDSGYFESLDPNSPSLFDNKPQYPGDAQGRENMTKRPGGTSNTPQPSPPPQQSTTTSHREDVGRSSSSHNGVTAELIAEITEKVKREIFETLKKTGSVDEALKSPPLQRTLSNKSSSTSSPPPTSHRVYTPPSPAQTPKQTSPTMESARLQPTSPSEKPPGVRFSNRELPRPAMSAVDQKWGRLFDSDGNHTPRLGQFVRGLANHLVWKLPPERSIVVTPLKMAAFYDRHPLDREFHQFTSIFRAQMNEQISQLYQDLGCEHHLVQDQLNSPPTVPALTPDGFCRWIIIQIKAYPDEETKRLNKILQAWPVDADGELVDGKPERLPKQLSRHLLPSKEDKNFRKLIENAINTFFENLGTSTRRHSSITSPPLSRHSSENHSRPMEIPQSRTSPTTSISVERERMPYAGIPLSSISKPAEENIRERERKPYVSQPGNGKTYVDPGNLNVSPNSRSRANSAGRIDRDLPYANDEIRHKRTQSDAYKSQDYSFGRRPSTRRSGSPQFQNHRHSTSDIGQGSTYTSQPPLDPSSYGPQTFGPGTYGRSNHTSSFPPPPPPIDIRGPRRDDYSYRRGDEDPRITAEFNSPRDAERWDRLEDLRASEDGRYGRSYESRGSEFEDFYKADGRSNGHDSYPRY</sequence>
<dbReference type="PANTHER" id="PTHR39611:SF1">
    <property type="entry name" value="HYDROXYPROLINE-RICH GLYCOPROTEIN DZ-HRGP"/>
    <property type="match status" value="1"/>
</dbReference>
<feature type="compositionally biased region" description="Basic and acidic residues" evidence="1">
    <location>
        <begin position="474"/>
        <end position="487"/>
    </location>
</feature>
<feature type="compositionally biased region" description="Basic and acidic residues" evidence="1">
    <location>
        <begin position="430"/>
        <end position="442"/>
    </location>
</feature>
<feature type="non-terminal residue" evidence="3">
    <location>
        <position position="1"/>
    </location>
</feature>
<feature type="region of interest" description="Disordered" evidence="1">
    <location>
        <begin position="373"/>
        <end position="648"/>
    </location>
</feature>
<organism evidence="3 4">
    <name type="scientific">Scytalidium lignicola</name>
    <name type="common">Hyphomycete</name>
    <dbReference type="NCBI Taxonomy" id="5539"/>
    <lineage>
        <taxon>Eukaryota</taxon>
        <taxon>Fungi</taxon>
        <taxon>Dikarya</taxon>
        <taxon>Ascomycota</taxon>
        <taxon>Pezizomycotina</taxon>
        <taxon>Leotiomycetes</taxon>
        <taxon>Leotiomycetes incertae sedis</taxon>
        <taxon>Scytalidium</taxon>
    </lineage>
</organism>
<feature type="region of interest" description="Disordered" evidence="1">
    <location>
        <begin position="1"/>
        <end position="87"/>
    </location>
</feature>
<dbReference type="PANTHER" id="PTHR39611">
    <property type="entry name" value="HYDROXYPROLINE-RICH GLYCOPROTEIN DZ-HRGP-RELATED"/>
    <property type="match status" value="1"/>
</dbReference>
<accession>A0A3E2GXZ1</accession>
<dbReference type="Pfam" id="PF24355">
    <property type="entry name" value="DUF7514"/>
    <property type="match status" value="1"/>
</dbReference>
<feature type="compositionally biased region" description="Polar residues" evidence="1">
    <location>
        <begin position="373"/>
        <end position="384"/>
    </location>
</feature>
<evidence type="ECO:0000313" key="3">
    <source>
        <dbReference type="EMBL" id="RFU26035.1"/>
    </source>
</evidence>